<evidence type="ECO:0000256" key="3">
    <source>
        <dbReference type="ARBA" id="ARBA00022448"/>
    </source>
</evidence>
<dbReference type="InterPro" id="IPR035906">
    <property type="entry name" value="MetI-like_sf"/>
</dbReference>
<keyword evidence="6 8" id="KW-1133">Transmembrane helix</keyword>
<dbReference type="Proteomes" id="UP001148313">
    <property type="component" value="Unassembled WGS sequence"/>
</dbReference>
<evidence type="ECO:0000256" key="6">
    <source>
        <dbReference type="ARBA" id="ARBA00022989"/>
    </source>
</evidence>
<comment type="similarity">
    <text evidence="2">Belongs to the binding-protein-dependent transport system permease family. CysTW subfamily.</text>
</comment>
<feature type="transmembrane region" description="Helical" evidence="8">
    <location>
        <begin position="191"/>
        <end position="224"/>
    </location>
</feature>
<evidence type="ECO:0000256" key="5">
    <source>
        <dbReference type="ARBA" id="ARBA00022692"/>
    </source>
</evidence>
<feature type="transmembrane region" description="Helical" evidence="8">
    <location>
        <begin position="66"/>
        <end position="85"/>
    </location>
</feature>
<evidence type="ECO:0000256" key="4">
    <source>
        <dbReference type="ARBA" id="ARBA00022475"/>
    </source>
</evidence>
<evidence type="ECO:0000256" key="2">
    <source>
        <dbReference type="ARBA" id="ARBA00007069"/>
    </source>
</evidence>
<reference evidence="10" key="1">
    <citation type="submission" date="2022-11" db="EMBL/GenBank/DDBJ databases">
        <title>Hoeflea poritis sp. nov., isolated from scleractinian coral Porites lutea.</title>
        <authorList>
            <person name="Zhang G."/>
            <person name="Wei Q."/>
            <person name="Cai L."/>
        </authorList>
    </citation>
    <scope>NUCLEOTIDE SEQUENCE</scope>
    <source>
        <strain evidence="10">E7-10</strain>
    </source>
</reference>
<feature type="transmembrane region" description="Helical" evidence="8">
    <location>
        <begin position="12"/>
        <end position="33"/>
    </location>
</feature>
<keyword evidence="4" id="KW-1003">Cell membrane</keyword>
<dbReference type="RefSeq" id="WP_271090973.1">
    <property type="nucleotide sequence ID" value="NZ_JAPJZH010000011.1"/>
</dbReference>
<organism evidence="10 11">
    <name type="scientific">Hoeflea poritis</name>
    <dbReference type="NCBI Taxonomy" id="2993659"/>
    <lineage>
        <taxon>Bacteria</taxon>
        <taxon>Pseudomonadati</taxon>
        <taxon>Pseudomonadota</taxon>
        <taxon>Alphaproteobacteria</taxon>
        <taxon>Hyphomicrobiales</taxon>
        <taxon>Rhizobiaceae</taxon>
        <taxon>Hoeflea</taxon>
    </lineage>
</organism>
<feature type="transmembrane region" description="Helical" evidence="8">
    <location>
        <begin position="148"/>
        <end position="170"/>
    </location>
</feature>
<comment type="caution">
    <text evidence="10">The sequence shown here is derived from an EMBL/GenBank/DDBJ whole genome shotgun (WGS) entry which is preliminary data.</text>
</comment>
<evidence type="ECO:0000256" key="8">
    <source>
        <dbReference type="RuleBase" id="RU363032"/>
    </source>
</evidence>
<dbReference type="SUPFAM" id="SSF161098">
    <property type="entry name" value="MetI-like"/>
    <property type="match status" value="1"/>
</dbReference>
<evidence type="ECO:0000256" key="7">
    <source>
        <dbReference type="ARBA" id="ARBA00023136"/>
    </source>
</evidence>
<feature type="transmembrane region" description="Helical" evidence="8">
    <location>
        <begin position="244"/>
        <end position="267"/>
    </location>
</feature>
<proteinExistence type="inferred from homology"/>
<feature type="transmembrane region" description="Helical" evidence="8">
    <location>
        <begin position="97"/>
        <end position="116"/>
    </location>
</feature>
<comment type="subcellular location">
    <subcellularLocation>
        <location evidence="1 8">Cell membrane</location>
        <topology evidence="1 8">Multi-pass membrane protein</topology>
    </subcellularLocation>
</comment>
<dbReference type="PANTHER" id="PTHR42929">
    <property type="entry name" value="INNER MEMBRANE ABC TRANSPORTER PERMEASE PROTEIN YDCU-RELATED-RELATED"/>
    <property type="match status" value="1"/>
</dbReference>
<evidence type="ECO:0000256" key="1">
    <source>
        <dbReference type="ARBA" id="ARBA00004651"/>
    </source>
</evidence>
<keyword evidence="11" id="KW-1185">Reference proteome</keyword>
<dbReference type="PROSITE" id="PS50928">
    <property type="entry name" value="ABC_TM1"/>
    <property type="match status" value="1"/>
</dbReference>
<gene>
    <name evidence="10" type="ORF">OOZ53_17535</name>
</gene>
<keyword evidence="5 8" id="KW-0812">Transmembrane</keyword>
<protein>
    <submittedName>
        <fullName evidence="10">ABC transporter permease</fullName>
    </submittedName>
</protein>
<dbReference type="InterPro" id="IPR000515">
    <property type="entry name" value="MetI-like"/>
</dbReference>
<dbReference type="EMBL" id="JAPJZH010000011">
    <property type="protein sequence ID" value="MDA4847166.1"/>
    <property type="molecule type" value="Genomic_DNA"/>
</dbReference>
<keyword evidence="7 8" id="KW-0472">Membrane</keyword>
<dbReference type="CDD" id="cd06261">
    <property type="entry name" value="TM_PBP2"/>
    <property type="match status" value="1"/>
</dbReference>
<accession>A0ABT4VR71</accession>
<evidence type="ECO:0000259" key="9">
    <source>
        <dbReference type="PROSITE" id="PS50928"/>
    </source>
</evidence>
<dbReference type="Gene3D" id="1.10.3720.10">
    <property type="entry name" value="MetI-like"/>
    <property type="match status" value="1"/>
</dbReference>
<sequence>MSTGVKRETLIIGAPASLWLVVLLVIPCLFLLFQSLTPLSGTGLSLENYENLVESGTFQKALRRSIIVSVWVTVLTVLAGYPIALVASRASPRVRTLVMVIVIFPFLLSAVVRAYGWTVILGENGVVNDFLIGIGLIAEPLRLIQNTFAIIIGETHVLLPYMVLSLLTVIQRIDRNLEAAAMSLGASPPVIFFKVVVPLTLPGLLTGMLLVFSLSMTAFATPFLLGGPRSPILTVLMYQYAYTLFDWSKATAVAGVLLVLGLGFVILHRFVSRRLMRDAEAGR</sequence>
<feature type="domain" description="ABC transmembrane type-1" evidence="9">
    <location>
        <begin position="62"/>
        <end position="268"/>
    </location>
</feature>
<evidence type="ECO:0000313" key="11">
    <source>
        <dbReference type="Proteomes" id="UP001148313"/>
    </source>
</evidence>
<keyword evidence="3 8" id="KW-0813">Transport</keyword>
<evidence type="ECO:0000313" key="10">
    <source>
        <dbReference type="EMBL" id="MDA4847166.1"/>
    </source>
</evidence>
<dbReference type="Pfam" id="PF00528">
    <property type="entry name" value="BPD_transp_1"/>
    <property type="match status" value="1"/>
</dbReference>
<dbReference type="PANTHER" id="PTHR42929:SF5">
    <property type="entry name" value="ABC TRANSPORTER PERMEASE PROTEIN"/>
    <property type="match status" value="1"/>
</dbReference>
<name>A0ABT4VR71_9HYPH</name>